<comment type="similarity">
    <text evidence="1">Belongs to the beta type-B retroviral polymerase family. HERV class-II K(HML-2) pol subfamily.</text>
</comment>
<gene>
    <name evidence="8" type="ORF">QQF64_009613</name>
</gene>
<evidence type="ECO:0000313" key="8">
    <source>
        <dbReference type="EMBL" id="KAL1259036.1"/>
    </source>
</evidence>
<dbReference type="PANTHER" id="PTHR37984">
    <property type="entry name" value="PROTEIN CBG26694"/>
    <property type="match status" value="1"/>
</dbReference>
<dbReference type="Pfam" id="PF17921">
    <property type="entry name" value="Integrase_H2C2"/>
    <property type="match status" value="1"/>
</dbReference>
<evidence type="ECO:0000259" key="6">
    <source>
        <dbReference type="Pfam" id="PF17919"/>
    </source>
</evidence>
<dbReference type="Gene3D" id="3.30.70.270">
    <property type="match status" value="2"/>
</dbReference>
<feature type="domain" description="Reverse transcriptase" evidence="5">
    <location>
        <begin position="87"/>
        <end position="212"/>
    </location>
</feature>
<dbReference type="InterPro" id="IPR041577">
    <property type="entry name" value="RT_RNaseH_2"/>
</dbReference>
<dbReference type="InterPro" id="IPR043128">
    <property type="entry name" value="Rev_trsase/Diguanyl_cyclase"/>
</dbReference>
<dbReference type="SUPFAM" id="SSF56672">
    <property type="entry name" value="DNA/RNA polymerases"/>
    <property type="match status" value="1"/>
</dbReference>
<dbReference type="CDD" id="cd01647">
    <property type="entry name" value="RT_LTR"/>
    <property type="match status" value="1"/>
</dbReference>
<dbReference type="CDD" id="cd09274">
    <property type="entry name" value="RNase_HI_RT_Ty3"/>
    <property type="match status" value="1"/>
</dbReference>
<evidence type="ECO:0000313" key="9">
    <source>
        <dbReference type="Proteomes" id="UP001558613"/>
    </source>
</evidence>
<evidence type="ECO:0000259" key="7">
    <source>
        <dbReference type="Pfam" id="PF17921"/>
    </source>
</evidence>
<dbReference type="InterPro" id="IPR050951">
    <property type="entry name" value="Retrovirus_Pol_polyprotein"/>
</dbReference>
<evidence type="ECO:0000259" key="5">
    <source>
        <dbReference type="Pfam" id="PF00078"/>
    </source>
</evidence>
<reference evidence="8 9" key="1">
    <citation type="submission" date="2023-09" db="EMBL/GenBank/DDBJ databases">
        <authorList>
            <person name="Wang M."/>
        </authorList>
    </citation>
    <scope>NUCLEOTIDE SEQUENCE [LARGE SCALE GENOMIC DNA]</scope>
    <source>
        <strain evidence="8">GT-2023</strain>
        <tissue evidence="8">Liver</tissue>
    </source>
</reference>
<accession>A0ABR3M401</accession>
<dbReference type="InterPro" id="IPR000477">
    <property type="entry name" value="RT_dom"/>
</dbReference>
<protein>
    <recommendedName>
        <fullName evidence="3">Gypsy retrotransposon integrase-like protein 1</fullName>
        <ecNumber evidence="2">3.1.26.4</ecNumber>
    </recommendedName>
</protein>
<feature type="region of interest" description="Disordered" evidence="4">
    <location>
        <begin position="789"/>
        <end position="823"/>
    </location>
</feature>
<dbReference type="InterPro" id="IPR043502">
    <property type="entry name" value="DNA/RNA_pol_sf"/>
</dbReference>
<dbReference type="Pfam" id="PF00078">
    <property type="entry name" value="RVT_1"/>
    <property type="match status" value="1"/>
</dbReference>
<dbReference type="InterPro" id="IPR041588">
    <property type="entry name" value="Integrase_H2C2"/>
</dbReference>
<dbReference type="Pfam" id="PF17919">
    <property type="entry name" value="RT_RNaseH_2"/>
    <property type="match status" value="1"/>
</dbReference>
<dbReference type="PANTHER" id="PTHR37984:SF8">
    <property type="entry name" value="CCHC-TYPE DOMAIN-CONTAINING PROTEIN"/>
    <property type="match status" value="1"/>
</dbReference>
<keyword evidence="9" id="KW-1185">Reference proteome</keyword>
<evidence type="ECO:0000256" key="2">
    <source>
        <dbReference type="ARBA" id="ARBA00012180"/>
    </source>
</evidence>
<sequence length="823" mass="93300">MYHIRLDESVHPTVCAPRRITVAMKDKVLQELERMARLGIISPVEEATPWVSAMAATVKKDGTVRICIDPVHLNKALLRPYHPLKTVEQVIADMPQAKIFSILDAKCGFWQVPLDEESSKLTTFMTPYGRYKFLRMQYGISTGSEVFQRCMEHLFSGQPCEIVVDDILIWGSSVKEHDKRLKCVLDRVRAINMQLNLAKCRFRVSEVPYVGHLLTDKGVKPDPEKNKAIHQMPSPEDKHSLQRFLGMTNYLSKFIHRYSEITAPLRQLLHQDVEWHWTELHAAAVDTLKGHLSSPTVLQYFDVHKPVTLSADASQHSLGAVCLQDGRPVAFASRSLTDTEEHYAQVEKELLGLVFACVKFHDYICGRPVTVETDHQPLITILRKPLHTASVRIKQMMLKLQCYHLNVIYKRVCELYVADALSRAHLPTKDTTEAIEDYDVLALEGVLSSRRIDELKQTTQADALCKHLMDTILTGWPDSYKDVPHDIRPFYAMRDELTVDDGLILRGQRYIIPHALQKHYLTQLHQGHPGLQSTKQRARETMFWPTMYSDIEREVSRCTPCNALKQHQMREPLQLHQIPDSPWSITAADIFEWSGKHYLVLVDSYSGWSNGLAERGVRSAKHLLEKCARDGSDIYAALLNLRNTPRDGLPSPAQRLLSRRTRSLIPMVPSQLTPRVEPDVQAALFTLRQKGKTSHDKSARRLSPLEPGQTVRMETTCGFDKLATVSGKALQPNSYIVQSNDKAYVRNHHHLLQVPELYCPTITTPVPMISPEPEATTCVAVPHDTSKKGCDVLSPQHTGSSKQEDPDKQTSLVVDQKECPSLI</sequence>
<feature type="domain" description="Reverse transcriptase/retrotransposon-derived protein RNase H-like" evidence="6">
    <location>
        <begin position="277"/>
        <end position="371"/>
    </location>
</feature>
<dbReference type="EMBL" id="JAYMGO010000016">
    <property type="protein sequence ID" value="KAL1259036.1"/>
    <property type="molecule type" value="Genomic_DNA"/>
</dbReference>
<evidence type="ECO:0000256" key="3">
    <source>
        <dbReference type="ARBA" id="ARBA00039658"/>
    </source>
</evidence>
<comment type="caution">
    <text evidence="8">The sequence shown here is derived from an EMBL/GenBank/DDBJ whole genome shotgun (WGS) entry which is preliminary data.</text>
</comment>
<proteinExistence type="inferred from homology"/>
<dbReference type="Gene3D" id="3.10.10.10">
    <property type="entry name" value="HIV Type 1 Reverse Transcriptase, subunit A, domain 1"/>
    <property type="match status" value="1"/>
</dbReference>
<name>A0ABR3M401_9TELE</name>
<dbReference type="Proteomes" id="UP001558613">
    <property type="component" value="Unassembled WGS sequence"/>
</dbReference>
<evidence type="ECO:0000256" key="4">
    <source>
        <dbReference type="SAM" id="MobiDB-lite"/>
    </source>
</evidence>
<dbReference type="Gene3D" id="1.10.340.70">
    <property type="match status" value="1"/>
</dbReference>
<organism evidence="8 9">
    <name type="scientific">Cirrhinus molitorella</name>
    <name type="common">mud carp</name>
    <dbReference type="NCBI Taxonomy" id="172907"/>
    <lineage>
        <taxon>Eukaryota</taxon>
        <taxon>Metazoa</taxon>
        <taxon>Chordata</taxon>
        <taxon>Craniata</taxon>
        <taxon>Vertebrata</taxon>
        <taxon>Euteleostomi</taxon>
        <taxon>Actinopterygii</taxon>
        <taxon>Neopterygii</taxon>
        <taxon>Teleostei</taxon>
        <taxon>Ostariophysi</taxon>
        <taxon>Cypriniformes</taxon>
        <taxon>Cyprinidae</taxon>
        <taxon>Labeoninae</taxon>
        <taxon>Labeonini</taxon>
        <taxon>Cirrhinus</taxon>
    </lineage>
</organism>
<evidence type="ECO:0000256" key="1">
    <source>
        <dbReference type="ARBA" id="ARBA00010879"/>
    </source>
</evidence>
<feature type="domain" description="Integrase zinc-binding" evidence="7">
    <location>
        <begin position="512"/>
        <end position="565"/>
    </location>
</feature>
<dbReference type="EC" id="3.1.26.4" evidence="2"/>